<dbReference type="CDD" id="cd17767">
    <property type="entry name" value="UP_EcUdp-like"/>
    <property type="match status" value="1"/>
</dbReference>
<accession>A0A9Q4GGG7</accession>
<evidence type="ECO:0000313" key="2">
    <source>
        <dbReference type="EMBL" id="MCX2818677.1"/>
    </source>
</evidence>
<dbReference type="Proteomes" id="UP001149411">
    <property type="component" value="Unassembled WGS sequence"/>
</dbReference>
<dbReference type="SUPFAM" id="SSF53167">
    <property type="entry name" value="Purine and uridine phosphorylases"/>
    <property type="match status" value="1"/>
</dbReference>
<dbReference type="PANTHER" id="PTHR43691:SF13">
    <property type="entry name" value="URIDINE PHOSPHORYLASE"/>
    <property type="match status" value="1"/>
</dbReference>
<dbReference type="InterPro" id="IPR035994">
    <property type="entry name" value="Nucleoside_phosphorylase_sf"/>
</dbReference>
<keyword evidence="3" id="KW-1185">Reference proteome</keyword>
<gene>
    <name evidence="2" type="ORF">EGH25_04845</name>
</gene>
<sequence>MKQPHILVEEGAVNGTVLLPGDPGRVDRIAQYLDGVEHLSDNREYRLVNGSYNGSPLTVCSTGVGCPSAAVAVEELANVGAERLVRVGTAGGLQSEMNTGDIVVATAAAKFDGTTERYENVEYPAVASLGIVNSLVNTAEREGQDVHVGPVVTDDAFYAEDEIAFDWEEARMLAVEMEAAAIFTLARRLGLEAGGILAVDGNLVAGEQKGETEDDELSEEAKQGVEREVRVALEAVQDM</sequence>
<organism evidence="2 3">
    <name type="scientific">Halorutilus salinus</name>
    <dbReference type="NCBI Taxonomy" id="2487751"/>
    <lineage>
        <taxon>Archaea</taxon>
        <taxon>Methanobacteriati</taxon>
        <taxon>Methanobacteriota</taxon>
        <taxon>Stenosarchaea group</taxon>
        <taxon>Halobacteria</taxon>
        <taxon>Halorutilales</taxon>
        <taxon>Halorutilaceae</taxon>
        <taxon>Halorutilus</taxon>
    </lineage>
</organism>
<dbReference type="PANTHER" id="PTHR43691">
    <property type="entry name" value="URIDINE PHOSPHORYLASE"/>
    <property type="match status" value="1"/>
</dbReference>
<dbReference type="RefSeq" id="WP_266086519.1">
    <property type="nucleotide sequence ID" value="NZ_RKLV01000004.1"/>
</dbReference>
<proteinExistence type="predicted"/>
<dbReference type="Gene3D" id="3.40.50.1580">
    <property type="entry name" value="Nucleoside phosphorylase domain"/>
    <property type="match status" value="1"/>
</dbReference>
<dbReference type="GO" id="GO:0003824">
    <property type="term" value="F:catalytic activity"/>
    <property type="evidence" value="ECO:0007669"/>
    <property type="project" value="InterPro"/>
</dbReference>
<feature type="domain" description="Nucleoside phosphorylase" evidence="1">
    <location>
        <begin position="17"/>
        <end position="236"/>
    </location>
</feature>
<reference evidence="2" key="1">
    <citation type="submission" date="2022-09" db="EMBL/GenBank/DDBJ databases">
        <title>Haloadaptaus new haloarchaeum isolated from saline soil.</title>
        <authorList>
            <person name="Duran-Viseras A."/>
            <person name="Sanchez-Porro C."/>
            <person name="Ventosa A."/>
        </authorList>
    </citation>
    <scope>NUCLEOTIDE SEQUENCE</scope>
    <source>
        <strain evidence="2">F3-133</strain>
    </source>
</reference>
<dbReference type="Pfam" id="PF01048">
    <property type="entry name" value="PNP_UDP_1"/>
    <property type="match status" value="1"/>
</dbReference>
<dbReference type="EMBL" id="RKLV01000004">
    <property type="protein sequence ID" value="MCX2818677.1"/>
    <property type="molecule type" value="Genomic_DNA"/>
</dbReference>
<name>A0A9Q4GGG7_9EURY</name>
<comment type="caution">
    <text evidence="2">The sequence shown here is derived from an EMBL/GenBank/DDBJ whole genome shotgun (WGS) entry which is preliminary data.</text>
</comment>
<evidence type="ECO:0000313" key="3">
    <source>
        <dbReference type="Proteomes" id="UP001149411"/>
    </source>
</evidence>
<dbReference type="AlphaFoldDB" id="A0A9Q4GGG7"/>
<evidence type="ECO:0000259" key="1">
    <source>
        <dbReference type="Pfam" id="PF01048"/>
    </source>
</evidence>
<dbReference type="InterPro" id="IPR000845">
    <property type="entry name" value="Nucleoside_phosphorylase_d"/>
</dbReference>
<dbReference type="GO" id="GO:0009116">
    <property type="term" value="P:nucleoside metabolic process"/>
    <property type="evidence" value="ECO:0007669"/>
    <property type="project" value="InterPro"/>
</dbReference>
<dbReference type="GO" id="GO:0005829">
    <property type="term" value="C:cytosol"/>
    <property type="evidence" value="ECO:0007669"/>
    <property type="project" value="TreeGrafter"/>
</dbReference>
<protein>
    <submittedName>
        <fullName evidence="2">Nucleoside phosphorylase</fullName>
    </submittedName>
</protein>